<dbReference type="Proteomes" id="UP001362999">
    <property type="component" value="Unassembled WGS sequence"/>
</dbReference>
<feature type="binding site" description="axial binding residue" evidence="8">
    <location>
        <position position="504"/>
    </location>
    <ligand>
        <name>heme</name>
        <dbReference type="ChEBI" id="CHEBI:30413"/>
    </ligand>
    <ligandPart>
        <name>Fe</name>
        <dbReference type="ChEBI" id="CHEBI:18248"/>
    </ligandPart>
</feature>
<comment type="cofactor">
    <cofactor evidence="1 8">
        <name>heme</name>
        <dbReference type="ChEBI" id="CHEBI:30413"/>
    </cofactor>
</comment>
<dbReference type="InterPro" id="IPR002401">
    <property type="entry name" value="Cyt_P450_E_grp-I"/>
</dbReference>
<dbReference type="GO" id="GO:0016705">
    <property type="term" value="F:oxidoreductase activity, acting on paired donors, with incorporation or reduction of molecular oxygen"/>
    <property type="evidence" value="ECO:0007669"/>
    <property type="project" value="InterPro"/>
</dbReference>
<reference evidence="10 11" key="1">
    <citation type="journal article" date="2024" name="J Genomics">
        <title>Draft genome sequencing and assembly of Favolaschia claudopus CIRM-BRFM 2984 isolated from oak limbs.</title>
        <authorList>
            <person name="Navarro D."/>
            <person name="Drula E."/>
            <person name="Chaduli D."/>
            <person name="Cazenave R."/>
            <person name="Ahrendt S."/>
            <person name="Wang J."/>
            <person name="Lipzen A."/>
            <person name="Daum C."/>
            <person name="Barry K."/>
            <person name="Grigoriev I.V."/>
            <person name="Favel A."/>
            <person name="Rosso M.N."/>
            <person name="Martin F."/>
        </authorList>
    </citation>
    <scope>NUCLEOTIDE SEQUENCE [LARGE SCALE GENOMIC DNA]</scope>
    <source>
        <strain evidence="10 11">CIRM-BRFM 2984</strain>
    </source>
</reference>
<evidence type="ECO:0000313" key="11">
    <source>
        <dbReference type="Proteomes" id="UP001362999"/>
    </source>
</evidence>
<evidence type="ECO:0000256" key="2">
    <source>
        <dbReference type="ARBA" id="ARBA00005179"/>
    </source>
</evidence>
<evidence type="ECO:0000256" key="6">
    <source>
        <dbReference type="ARBA" id="ARBA00023004"/>
    </source>
</evidence>
<dbReference type="EMBL" id="JAWWNJ010000023">
    <property type="protein sequence ID" value="KAK7032813.1"/>
    <property type="molecule type" value="Genomic_DNA"/>
</dbReference>
<dbReference type="PANTHER" id="PTHR24305">
    <property type="entry name" value="CYTOCHROME P450"/>
    <property type="match status" value="1"/>
</dbReference>
<evidence type="ECO:0000256" key="8">
    <source>
        <dbReference type="PIRSR" id="PIRSR602401-1"/>
    </source>
</evidence>
<dbReference type="GO" id="GO:0005506">
    <property type="term" value="F:iron ion binding"/>
    <property type="evidence" value="ECO:0007669"/>
    <property type="project" value="InterPro"/>
</dbReference>
<keyword evidence="7" id="KW-0503">Monooxygenase</keyword>
<keyword evidence="9" id="KW-0812">Transmembrane</keyword>
<dbReference type="PRINTS" id="PR00463">
    <property type="entry name" value="EP450I"/>
</dbReference>
<comment type="caution">
    <text evidence="10">The sequence shown here is derived from an EMBL/GenBank/DDBJ whole genome shotgun (WGS) entry which is preliminary data.</text>
</comment>
<dbReference type="PANTHER" id="PTHR24305:SF187">
    <property type="entry name" value="P450, PUTATIVE (EUROFUNG)-RELATED"/>
    <property type="match status" value="1"/>
</dbReference>
<keyword evidence="8" id="KW-0349">Heme</keyword>
<dbReference type="Gene3D" id="1.10.630.10">
    <property type="entry name" value="Cytochrome P450"/>
    <property type="match status" value="1"/>
</dbReference>
<comment type="similarity">
    <text evidence="3">Belongs to the cytochrome P450 family.</text>
</comment>
<dbReference type="InterPro" id="IPR001128">
    <property type="entry name" value="Cyt_P450"/>
</dbReference>
<gene>
    <name evidence="10" type="ORF">R3P38DRAFT_3186363</name>
</gene>
<sequence length="562" mass="62983">MYSSSTDLGLTTECIHALAGLVFAGLVCHLVFNRLEPRTILQFVCLLALVPLLLSRLLVPHTSGILNALVLTFAVYWISLVSSVVLYRVSPLHPLAKYSGPLLCKVSKIWFSAIAMKGKQHVYYLQLHERYGDVVRIGPNELSFRDVDAIFPMMGSRGMPKGPWWDGRVLNSHAVRPLLALRDPEEHARRRRAWNRAFSRSSLVEYKVLVDARITQLLEALEKRSTGEVTDLSKWIGWLTLDIMNDVMFSTGGHAMASQGQDPDDVDRLIIESQPLALLMGHLPWLGKLHLWLPWAGHSLRAFRKYAADRVIERKTRGTQRQDVFSHLIDEAGIESTPPSINQIISDGALAIIAGAETTSTTLCNIIWFILQSPKTYQRLQPEIDDPDAKTSQIGMPYLNAVINEALRLFPAVLSGSQRAPLVGSGGQMVGPHFVPEGTSAVVHTYSLHRDPRYFSPFPDHFIPERWLPSEQQITLEPAIFGGSHEVIHNTAAFIPFSVGPSNCVGRSLAYQEMQLVLCGLFEKFDLRFQDGFEVDSWERDMLDYFVVQRGRLPVLLTARSG</sequence>
<organism evidence="10 11">
    <name type="scientific">Favolaschia claudopus</name>
    <dbReference type="NCBI Taxonomy" id="2862362"/>
    <lineage>
        <taxon>Eukaryota</taxon>
        <taxon>Fungi</taxon>
        <taxon>Dikarya</taxon>
        <taxon>Basidiomycota</taxon>
        <taxon>Agaricomycotina</taxon>
        <taxon>Agaricomycetes</taxon>
        <taxon>Agaricomycetidae</taxon>
        <taxon>Agaricales</taxon>
        <taxon>Marasmiineae</taxon>
        <taxon>Mycenaceae</taxon>
        <taxon>Favolaschia</taxon>
    </lineage>
</organism>
<dbReference type="GO" id="GO:0020037">
    <property type="term" value="F:heme binding"/>
    <property type="evidence" value="ECO:0007669"/>
    <property type="project" value="InterPro"/>
</dbReference>
<accession>A0AAW0C3C2</accession>
<keyword evidence="6 8" id="KW-0408">Iron</keyword>
<comment type="pathway">
    <text evidence="2">Secondary metabolite biosynthesis.</text>
</comment>
<evidence type="ECO:0000256" key="3">
    <source>
        <dbReference type="ARBA" id="ARBA00010617"/>
    </source>
</evidence>
<evidence type="ECO:0000256" key="7">
    <source>
        <dbReference type="ARBA" id="ARBA00023033"/>
    </source>
</evidence>
<protein>
    <submittedName>
        <fullName evidence="10">Cytochrome P450</fullName>
    </submittedName>
</protein>
<dbReference type="InterPro" id="IPR036396">
    <property type="entry name" value="Cyt_P450_sf"/>
</dbReference>
<feature type="transmembrane region" description="Helical" evidence="9">
    <location>
        <begin position="39"/>
        <end position="59"/>
    </location>
</feature>
<keyword evidence="9" id="KW-1133">Transmembrane helix</keyword>
<evidence type="ECO:0000256" key="9">
    <source>
        <dbReference type="SAM" id="Phobius"/>
    </source>
</evidence>
<name>A0AAW0C3C2_9AGAR</name>
<keyword evidence="9" id="KW-0472">Membrane</keyword>
<dbReference type="GO" id="GO:0004497">
    <property type="term" value="F:monooxygenase activity"/>
    <property type="evidence" value="ECO:0007669"/>
    <property type="project" value="UniProtKB-KW"/>
</dbReference>
<evidence type="ECO:0000256" key="5">
    <source>
        <dbReference type="ARBA" id="ARBA00023002"/>
    </source>
</evidence>
<dbReference type="AlphaFoldDB" id="A0AAW0C3C2"/>
<dbReference type="PRINTS" id="PR00385">
    <property type="entry name" value="P450"/>
</dbReference>
<dbReference type="InterPro" id="IPR050121">
    <property type="entry name" value="Cytochrome_P450_monoxygenase"/>
</dbReference>
<evidence type="ECO:0000313" key="10">
    <source>
        <dbReference type="EMBL" id="KAK7032813.1"/>
    </source>
</evidence>
<dbReference type="SUPFAM" id="SSF48264">
    <property type="entry name" value="Cytochrome P450"/>
    <property type="match status" value="1"/>
</dbReference>
<feature type="transmembrane region" description="Helical" evidence="9">
    <location>
        <begin position="15"/>
        <end position="32"/>
    </location>
</feature>
<proteinExistence type="inferred from homology"/>
<keyword evidence="5" id="KW-0560">Oxidoreductase</keyword>
<evidence type="ECO:0000256" key="1">
    <source>
        <dbReference type="ARBA" id="ARBA00001971"/>
    </source>
</evidence>
<keyword evidence="4 8" id="KW-0479">Metal-binding</keyword>
<dbReference type="Pfam" id="PF00067">
    <property type="entry name" value="p450"/>
    <property type="match status" value="1"/>
</dbReference>
<evidence type="ECO:0000256" key="4">
    <source>
        <dbReference type="ARBA" id="ARBA00022723"/>
    </source>
</evidence>
<feature type="transmembrane region" description="Helical" evidence="9">
    <location>
        <begin position="65"/>
        <end position="87"/>
    </location>
</feature>
<keyword evidence="11" id="KW-1185">Reference proteome</keyword>